<dbReference type="Pfam" id="PF24852">
    <property type="entry name" value="DUF7726"/>
    <property type="match status" value="1"/>
</dbReference>
<dbReference type="Proteomes" id="UP000237631">
    <property type="component" value="Unassembled WGS sequence"/>
</dbReference>
<accession>A0A2S6C2R1</accession>
<evidence type="ECO:0000313" key="4">
    <source>
        <dbReference type="Proteomes" id="UP000237631"/>
    </source>
</evidence>
<feature type="compositionally biased region" description="Polar residues" evidence="1">
    <location>
        <begin position="8"/>
        <end position="20"/>
    </location>
</feature>
<evidence type="ECO:0000313" key="3">
    <source>
        <dbReference type="EMBL" id="PPJ54001.1"/>
    </source>
</evidence>
<keyword evidence="4" id="KW-1185">Reference proteome</keyword>
<evidence type="ECO:0000259" key="2">
    <source>
        <dbReference type="Pfam" id="PF24852"/>
    </source>
</evidence>
<dbReference type="InterPro" id="IPR056143">
    <property type="entry name" value="DUF7726"/>
</dbReference>
<name>A0A2S6C2R1_9PEZI</name>
<feature type="region of interest" description="Disordered" evidence="1">
    <location>
        <begin position="1"/>
        <end position="68"/>
    </location>
</feature>
<proteinExistence type="predicted"/>
<dbReference type="AlphaFoldDB" id="A0A2S6C2R1"/>
<feature type="compositionally biased region" description="Low complexity" evidence="1">
    <location>
        <begin position="49"/>
        <end position="66"/>
    </location>
</feature>
<sequence length="267" mass="30034">MRTLIKRNLQSHPSPQNYQNPPLHHNPNPRAKRPNPKVPQPQTSPPSTSPAKKTKQSPSTSQPPTSANKIKQYLSHTKIAKTAFARELNELMPETKIEVRQMDRFLKASGPKGAGHNPVFYAGYVFFEKKRIRDGKKMTAKREEMEKIWKKSGGVPRNSPGYVFCVKGDKPWIDTYGYGGLSPIPAYVPTRMGQGRAEDLMDFRMHKALESQYGVNYASDPMATVAWHGGWGQAGPTVADNWRNQWMGMQNPTSRAGMRGMYPGGYF</sequence>
<dbReference type="PANTHER" id="PTHR42339:SF1">
    <property type="entry name" value="HISTONE H1"/>
    <property type="match status" value="1"/>
</dbReference>
<feature type="compositionally biased region" description="Pro residues" evidence="1">
    <location>
        <begin position="36"/>
        <end position="48"/>
    </location>
</feature>
<organism evidence="3 4">
    <name type="scientific">Cercospora berteroae</name>
    <dbReference type="NCBI Taxonomy" id="357750"/>
    <lineage>
        <taxon>Eukaryota</taxon>
        <taxon>Fungi</taxon>
        <taxon>Dikarya</taxon>
        <taxon>Ascomycota</taxon>
        <taxon>Pezizomycotina</taxon>
        <taxon>Dothideomycetes</taxon>
        <taxon>Dothideomycetidae</taxon>
        <taxon>Mycosphaerellales</taxon>
        <taxon>Mycosphaerellaceae</taxon>
        <taxon>Cercospora</taxon>
    </lineage>
</organism>
<comment type="caution">
    <text evidence="3">The sequence shown here is derived from an EMBL/GenBank/DDBJ whole genome shotgun (WGS) entry which is preliminary data.</text>
</comment>
<gene>
    <name evidence="3" type="ORF">CBER1_02990</name>
</gene>
<dbReference type="EMBL" id="PNEN01000572">
    <property type="protein sequence ID" value="PPJ54001.1"/>
    <property type="molecule type" value="Genomic_DNA"/>
</dbReference>
<reference evidence="4" key="1">
    <citation type="journal article" date="2017" name="bioRxiv">
        <title>Conservation of a gene cluster reveals novel cercosporin biosynthetic mechanisms and extends production to the genus Colletotrichum.</title>
        <authorList>
            <person name="de Jonge R."/>
            <person name="Ebert M.K."/>
            <person name="Huitt-Roehl C.R."/>
            <person name="Pal P."/>
            <person name="Suttle J.C."/>
            <person name="Spanner R.E."/>
            <person name="Neubauer J.D."/>
            <person name="Jurick W.M.II."/>
            <person name="Stott K.A."/>
            <person name="Secor G.A."/>
            <person name="Thomma B.P.H.J."/>
            <person name="Van de Peer Y."/>
            <person name="Townsend C.A."/>
            <person name="Bolton M.D."/>
        </authorList>
    </citation>
    <scope>NUCLEOTIDE SEQUENCE [LARGE SCALE GENOMIC DNA]</scope>
    <source>
        <strain evidence="4">CBS538.71</strain>
    </source>
</reference>
<protein>
    <recommendedName>
        <fullName evidence="2">DUF7726 domain-containing protein</fullName>
    </recommendedName>
</protein>
<dbReference type="PANTHER" id="PTHR42339">
    <property type="entry name" value="HISTONE H1"/>
    <property type="match status" value="1"/>
</dbReference>
<feature type="domain" description="DUF7726" evidence="2">
    <location>
        <begin position="68"/>
        <end position="137"/>
    </location>
</feature>
<dbReference type="OrthoDB" id="3635940at2759"/>
<evidence type="ECO:0000256" key="1">
    <source>
        <dbReference type="SAM" id="MobiDB-lite"/>
    </source>
</evidence>